<feature type="chain" id="PRO_5003514952" description="peptidylprolyl isomerase" evidence="7">
    <location>
        <begin position="26"/>
        <end position="423"/>
    </location>
</feature>
<dbReference type="Gene3D" id="1.10.287.460">
    <property type="entry name" value="Peptidyl-prolyl cis-trans isomerase, FKBP-type, N-terminal domain"/>
    <property type="match status" value="1"/>
</dbReference>
<evidence type="ECO:0000313" key="9">
    <source>
        <dbReference type="EMBL" id="AEV31021.1"/>
    </source>
</evidence>
<keyword evidence="5 6" id="KW-0413">Isomerase</keyword>
<evidence type="ECO:0000256" key="5">
    <source>
        <dbReference type="ARBA" id="ARBA00023235"/>
    </source>
</evidence>
<evidence type="ECO:0000256" key="2">
    <source>
        <dbReference type="ARBA" id="ARBA00006577"/>
    </source>
</evidence>
<dbReference type="InterPro" id="IPR046357">
    <property type="entry name" value="PPIase_dom_sf"/>
</dbReference>
<keyword evidence="7" id="KW-0732">Signal</keyword>
<name>G8QR86_SPHPG</name>
<evidence type="ECO:0000256" key="4">
    <source>
        <dbReference type="ARBA" id="ARBA00023110"/>
    </source>
</evidence>
<dbReference type="KEGG" id="sgp:SpiGrapes_3277"/>
<evidence type="ECO:0000256" key="7">
    <source>
        <dbReference type="SAM" id="SignalP"/>
    </source>
</evidence>
<dbReference type="InterPro" id="IPR000774">
    <property type="entry name" value="PPIase_FKBP_N"/>
</dbReference>
<evidence type="ECO:0000256" key="6">
    <source>
        <dbReference type="PROSITE-ProRule" id="PRU00277"/>
    </source>
</evidence>
<dbReference type="AlphaFoldDB" id="G8QR86"/>
<dbReference type="STRING" id="158190.SpiGrapes_3277"/>
<dbReference type="PROSITE" id="PS50059">
    <property type="entry name" value="FKBP_PPIASE"/>
    <property type="match status" value="1"/>
</dbReference>
<dbReference type="PANTHER" id="PTHR43811:SF19">
    <property type="entry name" value="39 KDA FK506-BINDING NUCLEAR PROTEIN"/>
    <property type="match status" value="1"/>
</dbReference>
<dbReference type="Proteomes" id="UP000005632">
    <property type="component" value="Chromosome"/>
</dbReference>
<evidence type="ECO:0000259" key="8">
    <source>
        <dbReference type="PROSITE" id="PS50059"/>
    </source>
</evidence>
<reference evidence="9 10" key="1">
    <citation type="submission" date="2011-11" db="EMBL/GenBank/DDBJ databases">
        <title>Complete sequence of Spirochaeta sp. grapes.</title>
        <authorList>
            <consortium name="US DOE Joint Genome Institute"/>
            <person name="Lucas S."/>
            <person name="Han J."/>
            <person name="Lapidus A."/>
            <person name="Cheng J.-F."/>
            <person name="Goodwin L."/>
            <person name="Pitluck S."/>
            <person name="Peters L."/>
            <person name="Ovchinnikova G."/>
            <person name="Munk A.C."/>
            <person name="Detter J.C."/>
            <person name="Han C."/>
            <person name="Tapia R."/>
            <person name="Land M."/>
            <person name="Hauser L."/>
            <person name="Kyrpides N."/>
            <person name="Ivanova N."/>
            <person name="Pagani I."/>
            <person name="Ritalahtilisa K."/>
            <person name="Loeffler F."/>
            <person name="Woyke T."/>
        </authorList>
    </citation>
    <scope>NUCLEOTIDE SEQUENCE [LARGE SCALE GENOMIC DNA]</scope>
    <source>
        <strain evidence="10">ATCC BAA-1885 / DSM 22778 / Grapes</strain>
    </source>
</reference>
<comment type="catalytic activity">
    <reaction evidence="1 6">
        <text>[protein]-peptidylproline (omega=180) = [protein]-peptidylproline (omega=0)</text>
        <dbReference type="Rhea" id="RHEA:16237"/>
        <dbReference type="Rhea" id="RHEA-COMP:10747"/>
        <dbReference type="Rhea" id="RHEA-COMP:10748"/>
        <dbReference type="ChEBI" id="CHEBI:83833"/>
        <dbReference type="ChEBI" id="CHEBI:83834"/>
        <dbReference type="EC" id="5.2.1.8"/>
    </reaction>
</comment>
<gene>
    <name evidence="9" type="ordered locus">SpiGrapes_3277</name>
</gene>
<accession>G8QR86</accession>
<dbReference type="Pfam" id="PF01346">
    <property type="entry name" value="FKBP_N"/>
    <property type="match status" value="1"/>
</dbReference>
<dbReference type="InterPro" id="IPR036944">
    <property type="entry name" value="PPIase_FKBP_N_sf"/>
</dbReference>
<dbReference type="Gene3D" id="3.10.50.40">
    <property type="match status" value="1"/>
</dbReference>
<dbReference type="GO" id="GO:0003755">
    <property type="term" value="F:peptidyl-prolyl cis-trans isomerase activity"/>
    <property type="evidence" value="ECO:0007669"/>
    <property type="project" value="UniProtKB-KW"/>
</dbReference>
<dbReference type="eggNOG" id="COG0545">
    <property type="taxonomic scope" value="Bacteria"/>
</dbReference>
<dbReference type="OrthoDB" id="9812109at2"/>
<dbReference type="EMBL" id="CP003155">
    <property type="protein sequence ID" value="AEV31021.1"/>
    <property type="molecule type" value="Genomic_DNA"/>
</dbReference>
<comment type="similarity">
    <text evidence="2">Belongs to the FKBP-type PPIase family.</text>
</comment>
<dbReference type="RefSeq" id="WP_014271860.1">
    <property type="nucleotide sequence ID" value="NC_016633.1"/>
</dbReference>
<evidence type="ECO:0000256" key="3">
    <source>
        <dbReference type="ARBA" id="ARBA00013194"/>
    </source>
</evidence>
<keyword evidence="4 6" id="KW-0697">Rotamase</keyword>
<dbReference type="Pfam" id="PF00254">
    <property type="entry name" value="FKBP_C"/>
    <property type="match status" value="1"/>
</dbReference>
<dbReference type="EC" id="5.2.1.8" evidence="3 6"/>
<dbReference type="SUPFAM" id="SSF54534">
    <property type="entry name" value="FKBP-like"/>
    <property type="match status" value="1"/>
</dbReference>
<dbReference type="GO" id="GO:0006457">
    <property type="term" value="P:protein folding"/>
    <property type="evidence" value="ECO:0007669"/>
    <property type="project" value="InterPro"/>
</dbReference>
<keyword evidence="10" id="KW-1185">Reference proteome</keyword>
<dbReference type="InterPro" id="IPR001179">
    <property type="entry name" value="PPIase_FKBP_dom"/>
</dbReference>
<evidence type="ECO:0000256" key="1">
    <source>
        <dbReference type="ARBA" id="ARBA00000971"/>
    </source>
</evidence>
<protein>
    <recommendedName>
        <fullName evidence="3 6">peptidylprolyl isomerase</fullName>
        <ecNumber evidence="3 6">5.2.1.8</ecNumber>
    </recommendedName>
</protein>
<organism evidence="9 10">
    <name type="scientific">Sphaerochaeta pleomorpha (strain ATCC BAA-1885 / DSM 22778 / Grapes)</name>
    <dbReference type="NCBI Taxonomy" id="158190"/>
    <lineage>
        <taxon>Bacteria</taxon>
        <taxon>Pseudomonadati</taxon>
        <taxon>Spirochaetota</taxon>
        <taxon>Spirochaetia</taxon>
        <taxon>Spirochaetales</taxon>
        <taxon>Sphaerochaetaceae</taxon>
        <taxon>Sphaerochaeta</taxon>
    </lineage>
</organism>
<feature type="signal peptide" evidence="7">
    <location>
        <begin position="1"/>
        <end position="25"/>
    </location>
</feature>
<proteinExistence type="inferred from homology"/>
<sequence>MNRSKFVKFAMVLVIMTLMVPMLFAAGMKETAKGAVTGRIISVENTETNPIITVRTLGGERIAYTTDSKTVSSFPVSSLTIGDYIETVASGTVAQNIRYINPLVSLKIKDITISSSMLEVPEGLIERFSYTYGYLLLQSFANQNLFFNGGYYVKGAMDGLVSAEQKVPGYYSLDELYANIDAYQNTIWNEGKGVTGYGKRYTNLEEIRNLPLSEDLTDAFSYTYGYLLTYNMLQQGIELNGDFYIAGILDFAFENSTLLTDEEMQSAFNEYQQKLEKEYSAWAETAKVENLAKADQYLEENKTNEGVITTASGLQYQVQVASDGPKPVATDTVEVNYQLQMADGTIIESSYDNGATAHFGVTQVIPGFQEALLTMNTGSVIRCWIHPSLGYGEDGTQNIAPNALLVFDIELVGIDPPGATVAN</sequence>
<dbReference type="PANTHER" id="PTHR43811">
    <property type="entry name" value="FKBP-TYPE PEPTIDYL-PROLYL CIS-TRANS ISOMERASE FKPA"/>
    <property type="match status" value="1"/>
</dbReference>
<evidence type="ECO:0000313" key="10">
    <source>
        <dbReference type="Proteomes" id="UP000005632"/>
    </source>
</evidence>
<dbReference type="HOGENOM" id="CLU_648763_0_0_12"/>
<feature type="domain" description="PPIase FKBP-type" evidence="8">
    <location>
        <begin position="330"/>
        <end position="415"/>
    </location>
</feature>